<dbReference type="AlphaFoldDB" id="A0A6J6TLR0"/>
<dbReference type="SFLD" id="SFLDS00005">
    <property type="entry name" value="Isoprenoid_Synthase_Type_I"/>
    <property type="match status" value="1"/>
</dbReference>
<evidence type="ECO:0000313" key="2">
    <source>
        <dbReference type="EMBL" id="CAB4748126.1"/>
    </source>
</evidence>
<dbReference type="Pfam" id="PF00494">
    <property type="entry name" value="SQS_PSY"/>
    <property type="match status" value="1"/>
</dbReference>
<gene>
    <name evidence="2" type="ORF">UFOPK2809_00754</name>
    <name evidence="3" type="ORF">UFOPK4092_01211</name>
</gene>
<evidence type="ECO:0000256" key="1">
    <source>
        <dbReference type="ARBA" id="ARBA00022679"/>
    </source>
</evidence>
<dbReference type="EMBL" id="CAEZZA010000086">
    <property type="protein sequence ID" value="CAB4748126.1"/>
    <property type="molecule type" value="Genomic_DNA"/>
</dbReference>
<dbReference type="InterPro" id="IPR008949">
    <property type="entry name" value="Isoprenoid_synthase_dom_sf"/>
</dbReference>
<dbReference type="SFLD" id="SFLDG01212">
    <property type="entry name" value="Phytoene_synthase_like"/>
    <property type="match status" value="1"/>
</dbReference>
<accession>A0A6J6TLR0</accession>
<dbReference type="GO" id="GO:0008299">
    <property type="term" value="P:isoprenoid biosynthetic process"/>
    <property type="evidence" value="ECO:0007669"/>
    <property type="project" value="UniProtKB-ARBA"/>
</dbReference>
<dbReference type="InterPro" id="IPR019845">
    <property type="entry name" value="Squalene/phytoene_synthase_CS"/>
</dbReference>
<dbReference type="CDD" id="cd00683">
    <property type="entry name" value="Trans_IPPS_HH"/>
    <property type="match status" value="1"/>
</dbReference>
<dbReference type="PANTHER" id="PTHR31480">
    <property type="entry name" value="BIFUNCTIONAL LYCOPENE CYCLASE/PHYTOENE SYNTHASE"/>
    <property type="match status" value="1"/>
</dbReference>
<dbReference type="PROSITE" id="PS01045">
    <property type="entry name" value="SQUALEN_PHYTOEN_SYN_2"/>
    <property type="match status" value="1"/>
</dbReference>
<dbReference type="Gene3D" id="1.10.600.10">
    <property type="entry name" value="Farnesyl Diphosphate Synthase"/>
    <property type="match status" value="1"/>
</dbReference>
<keyword evidence="1" id="KW-0808">Transferase</keyword>
<dbReference type="SUPFAM" id="SSF48576">
    <property type="entry name" value="Terpenoid synthases"/>
    <property type="match status" value="1"/>
</dbReference>
<dbReference type="InterPro" id="IPR002060">
    <property type="entry name" value="Squ/phyt_synthse"/>
</dbReference>
<dbReference type="InterPro" id="IPR044843">
    <property type="entry name" value="Trans_IPPS_bact-type"/>
</dbReference>
<proteinExistence type="predicted"/>
<organism evidence="2">
    <name type="scientific">freshwater metagenome</name>
    <dbReference type="NCBI Taxonomy" id="449393"/>
    <lineage>
        <taxon>unclassified sequences</taxon>
        <taxon>metagenomes</taxon>
        <taxon>ecological metagenomes</taxon>
    </lineage>
</organism>
<dbReference type="GO" id="GO:0051996">
    <property type="term" value="F:squalene synthase [NAD(P)H] activity"/>
    <property type="evidence" value="ECO:0007669"/>
    <property type="project" value="InterPro"/>
</dbReference>
<protein>
    <submittedName>
        <fullName evidence="2">Unannotated protein</fullName>
    </submittedName>
</protein>
<evidence type="ECO:0000313" key="3">
    <source>
        <dbReference type="EMBL" id="CAB5025778.1"/>
    </source>
</evidence>
<sequence length="317" mass="35619">MSASDLDAAGITDPDLRASYEFCRRLNATHGKTYYLATLLLPPGKRPYVHALYGFARYADEIVDDLASTLTEQEKADWLLTWGQTFLDDLDRGQSSDTVCRAVIDTVQRWDIPKSHFEAFLKSMHMDLTVTHYQTYDDLYEYVYGSAAVIGLQMVPILEPTSPAAAEKAKDLGVAFQLANFVRDVGEDLDRGRVYLPLDDLAKFGVTREDLAARIATPQIKDALRYQITRVRDLEERSRSGIALLHPSSQDCIEAARVLYCGIVEEVEKIDFEVFAKRASVPLTRRLRIAGPAWVRASRARRKFGSGQVRGLHQLTG</sequence>
<reference evidence="2" key="1">
    <citation type="submission" date="2020-05" db="EMBL/GenBank/DDBJ databases">
        <authorList>
            <person name="Chiriac C."/>
            <person name="Salcher M."/>
            <person name="Ghai R."/>
            <person name="Kavagutti S V."/>
        </authorList>
    </citation>
    <scope>NUCLEOTIDE SEQUENCE</scope>
</reference>
<name>A0A6J6TLR0_9ZZZZ</name>
<dbReference type="InterPro" id="IPR033904">
    <property type="entry name" value="Trans_IPPS_HH"/>
</dbReference>
<dbReference type="GO" id="GO:0004311">
    <property type="term" value="F:geranylgeranyl diphosphate synthase activity"/>
    <property type="evidence" value="ECO:0007669"/>
    <property type="project" value="InterPro"/>
</dbReference>
<dbReference type="EMBL" id="CAFBPJ010000157">
    <property type="protein sequence ID" value="CAB5025778.1"/>
    <property type="molecule type" value="Genomic_DNA"/>
</dbReference>
<dbReference type="SFLD" id="SFLDG01018">
    <property type="entry name" value="Squalene/Phytoene_Synthase_Lik"/>
    <property type="match status" value="1"/>
</dbReference>